<evidence type="ECO:0000313" key="7">
    <source>
        <dbReference type="EMBL" id="KAF8724053.1"/>
    </source>
</evidence>
<name>A0A835EZW5_9POAL</name>
<comment type="similarity">
    <text evidence="5">Belongs to the HIPP family.</text>
</comment>
<evidence type="ECO:0000256" key="5">
    <source>
        <dbReference type="ARBA" id="ARBA00024045"/>
    </source>
</evidence>
<dbReference type="Pfam" id="PF00403">
    <property type="entry name" value="HMA"/>
    <property type="match status" value="1"/>
</dbReference>
<keyword evidence="1" id="KW-0488">Methylation</keyword>
<evidence type="ECO:0000259" key="6">
    <source>
        <dbReference type="PROSITE" id="PS50846"/>
    </source>
</evidence>
<dbReference type="GO" id="GO:0046872">
    <property type="term" value="F:metal ion binding"/>
    <property type="evidence" value="ECO:0007669"/>
    <property type="project" value="UniProtKB-KW"/>
</dbReference>
<dbReference type="AlphaFoldDB" id="A0A835EZW5"/>
<gene>
    <name evidence="7" type="ORF">HU200_021064</name>
</gene>
<protein>
    <recommendedName>
        <fullName evidence="6">HMA domain-containing protein</fullName>
    </recommendedName>
</protein>
<evidence type="ECO:0000256" key="1">
    <source>
        <dbReference type="ARBA" id="ARBA00022481"/>
    </source>
</evidence>
<accession>A0A835EZW5</accession>
<keyword evidence="8" id="KW-1185">Reference proteome</keyword>
<dbReference type="Proteomes" id="UP000636709">
    <property type="component" value="Unassembled WGS sequence"/>
</dbReference>
<evidence type="ECO:0000256" key="4">
    <source>
        <dbReference type="ARBA" id="ARBA00023289"/>
    </source>
</evidence>
<dbReference type="PROSITE" id="PS50846">
    <property type="entry name" value="HMA_2"/>
    <property type="match status" value="1"/>
</dbReference>
<keyword evidence="4" id="KW-0636">Prenylation</keyword>
<keyword evidence="2" id="KW-0479">Metal-binding</keyword>
<evidence type="ECO:0000256" key="2">
    <source>
        <dbReference type="ARBA" id="ARBA00022723"/>
    </source>
</evidence>
<dbReference type="InterPro" id="IPR051863">
    <property type="entry name" value="HIPP"/>
</dbReference>
<evidence type="ECO:0000313" key="8">
    <source>
        <dbReference type="Proteomes" id="UP000636709"/>
    </source>
</evidence>
<dbReference type="PANTHER" id="PTHR45811">
    <property type="entry name" value="COPPER TRANSPORT PROTEIN FAMILY-RELATED"/>
    <property type="match status" value="1"/>
</dbReference>
<reference evidence="7" key="1">
    <citation type="submission" date="2020-07" db="EMBL/GenBank/DDBJ databases">
        <title>Genome sequence and genetic diversity analysis of an under-domesticated orphan crop, white fonio (Digitaria exilis).</title>
        <authorList>
            <person name="Bennetzen J.L."/>
            <person name="Chen S."/>
            <person name="Ma X."/>
            <person name="Wang X."/>
            <person name="Yssel A.E.J."/>
            <person name="Chaluvadi S.R."/>
            <person name="Johnson M."/>
            <person name="Gangashetty P."/>
            <person name="Hamidou F."/>
            <person name="Sanogo M.D."/>
            <person name="Zwaenepoel A."/>
            <person name="Wallace J."/>
            <person name="Van De Peer Y."/>
            <person name="Van Deynze A."/>
        </authorList>
    </citation>
    <scope>NUCLEOTIDE SEQUENCE</scope>
    <source>
        <tissue evidence="7">Leaves</tissue>
    </source>
</reference>
<dbReference type="InterPro" id="IPR036163">
    <property type="entry name" value="HMA_dom_sf"/>
</dbReference>
<organism evidence="7 8">
    <name type="scientific">Digitaria exilis</name>
    <dbReference type="NCBI Taxonomy" id="1010633"/>
    <lineage>
        <taxon>Eukaryota</taxon>
        <taxon>Viridiplantae</taxon>
        <taxon>Streptophyta</taxon>
        <taxon>Embryophyta</taxon>
        <taxon>Tracheophyta</taxon>
        <taxon>Spermatophyta</taxon>
        <taxon>Magnoliopsida</taxon>
        <taxon>Liliopsida</taxon>
        <taxon>Poales</taxon>
        <taxon>Poaceae</taxon>
        <taxon>PACMAD clade</taxon>
        <taxon>Panicoideae</taxon>
        <taxon>Panicodae</taxon>
        <taxon>Paniceae</taxon>
        <taxon>Anthephorinae</taxon>
        <taxon>Digitaria</taxon>
    </lineage>
</organism>
<keyword evidence="3" id="KW-0449">Lipoprotein</keyword>
<evidence type="ECO:0000256" key="3">
    <source>
        <dbReference type="ARBA" id="ARBA00023288"/>
    </source>
</evidence>
<dbReference type="EMBL" id="JACEFO010001663">
    <property type="protein sequence ID" value="KAF8724053.1"/>
    <property type="molecule type" value="Genomic_DNA"/>
</dbReference>
<sequence>MRQTATPDLVCVDHSSVKTVIRADLIGSNCNMAILSTVAKLEGIKSMDIDGENCTLTVVGTVDPVAVILELKKACLAAAIVSVEDDKPKEPEPEPPKENDDPCHCREACVQACVEACDCEKGCCVPGCYYSPCLLPNYCFYTAFRPAPASSILARPGPAQKMRHQAIRIVTPLSVSTKLANPGFTVQSEPTTARQYDQPTRSILSTVPRCIAAQKWRLGKKCTLTVVGTVDPVRIVQKLKKKCFAASIVSVEDDKPKKKEPCKEACEKLCKERCEKVTCCKECKEKCEKECKDRCEKACDAWLGKGCCSGGGCCKPSPVCSYDPCPAPSYPYYGSYGYGCPSNYPAYYACYEGRWRRLSRHYNAAMIGMAMWRGACGNFVNLEDLPAQSFGGAHRGMEIWTLTWTLNSGLYMDPLFVVLDLMKAFLPFRQLAERKDAAEVEKLKKIVIKADLVGNACMRDIMAVVAKLQGIKSMTIDAEKCTLTVTGTVDPVCIVQRLRKKCFSAIILSVEDVKPPEPPKPPKDPCKEKCEKLCKDKCERIGCKECREKCEKACQERCERRCNAWLTGSSCSCGGCRPSSGWCHTSSYTYCWCGRGCGGGCRRPFGGC</sequence>
<dbReference type="SUPFAM" id="SSF55008">
    <property type="entry name" value="HMA, heavy metal-associated domain"/>
    <property type="match status" value="1"/>
</dbReference>
<proteinExistence type="inferred from homology"/>
<dbReference type="PANTHER" id="PTHR45811:SF37">
    <property type="entry name" value="HMA DOMAIN-CONTAINING PROTEIN"/>
    <property type="match status" value="1"/>
</dbReference>
<dbReference type="Gene3D" id="3.30.70.100">
    <property type="match status" value="3"/>
</dbReference>
<dbReference type="InterPro" id="IPR006121">
    <property type="entry name" value="HMA_dom"/>
</dbReference>
<feature type="domain" description="HMA" evidence="6">
    <location>
        <begin position="443"/>
        <end position="510"/>
    </location>
</feature>
<comment type="caution">
    <text evidence="7">The sequence shown here is derived from an EMBL/GenBank/DDBJ whole genome shotgun (WGS) entry which is preliminary data.</text>
</comment>
<dbReference type="OrthoDB" id="691258at2759"/>